<gene>
    <name evidence="1" type="ORF">CesoFtcFv8_023248</name>
</gene>
<reference evidence="1 2" key="1">
    <citation type="journal article" date="2023" name="Mol. Biol. Evol.">
        <title>Genomics of Secondarily Temperate Adaptation in the Only Non-Antarctic Icefish.</title>
        <authorList>
            <person name="Rivera-Colon A.G."/>
            <person name="Rayamajhi N."/>
            <person name="Minhas B.F."/>
            <person name="Madrigal G."/>
            <person name="Bilyk K.T."/>
            <person name="Yoon V."/>
            <person name="Hune M."/>
            <person name="Gregory S."/>
            <person name="Cheng C.H.C."/>
            <person name="Catchen J.M."/>
        </authorList>
    </citation>
    <scope>NUCLEOTIDE SEQUENCE [LARGE SCALE GENOMIC DNA]</scope>
    <source>
        <strain evidence="1">JC2023a</strain>
    </source>
</reference>
<accession>A0AAN8B7U2</accession>
<dbReference type="Proteomes" id="UP001335648">
    <property type="component" value="Unassembled WGS sequence"/>
</dbReference>
<proteinExistence type="predicted"/>
<comment type="caution">
    <text evidence="1">The sequence shown here is derived from an EMBL/GenBank/DDBJ whole genome shotgun (WGS) entry which is preliminary data.</text>
</comment>
<name>A0AAN8B7U2_9TELE</name>
<keyword evidence="2" id="KW-1185">Reference proteome</keyword>
<organism evidence="1 2">
    <name type="scientific">Champsocephalus esox</name>
    <name type="common">pike icefish</name>
    <dbReference type="NCBI Taxonomy" id="159716"/>
    <lineage>
        <taxon>Eukaryota</taxon>
        <taxon>Metazoa</taxon>
        <taxon>Chordata</taxon>
        <taxon>Craniata</taxon>
        <taxon>Vertebrata</taxon>
        <taxon>Euteleostomi</taxon>
        <taxon>Actinopterygii</taxon>
        <taxon>Neopterygii</taxon>
        <taxon>Teleostei</taxon>
        <taxon>Neoteleostei</taxon>
        <taxon>Acanthomorphata</taxon>
        <taxon>Eupercaria</taxon>
        <taxon>Perciformes</taxon>
        <taxon>Notothenioidei</taxon>
        <taxon>Channichthyidae</taxon>
        <taxon>Champsocephalus</taxon>
    </lineage>
</organism>
<protein>
    <submittedName>
        <fullName evidence="1">Uncharacterized protein</fullName>
    </submittedName>
</protein>
<dbReference type="AlphaFoldDB" id="A0AAN8B7U2"/>
<dbReference type="EMBL" id="JAULUE010002064">
    <property type="protein sequence ID" value="KAK5880196.1"/>
    <property type="molecule type" value="Genomic_DNA"/>
</dbReference>
<evidence type="ECO:0000313" key="1">
    <source>
        <dbReference type="EMBL" id="KAK5880196.1"/>
    </source>
</evidence>
<sequence length="92" mass="10520">MINPSRTEALHGNRTCLLFQLQDVLYRGSYPGLHSFHSYPHMTTPARIATDVCNTRPVEINCFTQTPFLASSYSLRYGNSESKQNVLRRLDN</sequence>
<evidence type="ECO:0000313" key="2">
    <source>
        <dbReference type="Proteomes" id="UP001335648"/>
    </source>
</evidence>